<keyword evidence="2" id="KW-0444">Lipid biosynthesis</keyword>
<keyword evidence="1" id="KW-1003">Cell membrane</keyword>
<keyword evidence="13" id="KW-1185">Reference proteome</keyword>
<evidence type="ECO:0000313" key="13">
    <source>
        <dbReference type="Proteomes" id="UP000192569"/>
    </source>
</evidence>
<dbReference type="AlphaFoldDB" id="A0A1W1VG30"/>
<keyword evidence="4" id="KW-0443">Lipid metabolism</keyword>
<reference evidence="12 13" key="1">
    <citation type="submission" date="2017-04" db="EMBL/GenBank/DDBJ databases">
        <authorList>
            <person name="Afonso C.L."/>
            <person name="Miller P.J."/>
            <person name="Scott M.A."/>
            <person name="Spackman E."/>
            <person name="Goraichik I."/>
            <person name="Dimitrov K.M."/>
            <person name="Suarez D.L."/>
            <person name="Swayne D.E."/>
        </authorList>
    </citation>
    <scope>NUCLEOTIDE SEQUENCE [LARGE SCALE GENOMIC DNA]</scope>
    <source>
        <strain evidence="12 13">ToBE</strain>
    </source>
</reference>
<keyword evidence="9" id="KW-1208">Phospholipid metabolism</keyword>
<dbReference type="PANTHER" id="PTHR35809:SF1">
    <property type="entry name" value="ARCHAETIDYLSERINE DECARBOXYLASE PROENZYME-RELATED"/>
    <property type="match status" value="1"/>
</dbReference>
<evidence type="ECO:0000313" key="12">
    <source>
        <dbReference type="EMBL" id="SMB92328.1"/>
    </source>
</evidence>
<dbReference type="Pfam" id="PF02666">
    <property type="entry name" value="PS_Dcarbxylase"/>
    <property type="match status" value="1"/>
</dbReference>
<keyword evidence="7" id="KW-0594">Phospholipid biosynthesis</keyword>
<evidence type="ECO:0000256" key="11">
    <source>
        <dbReference type="SAM" id="Phobius"/>
    </source>
</evidence>
<dbReference type="STRING" id="698762.SAMN00808754_0617"/>
<name>A0A1W1VG30_9FIRM</name>
<organism evidence="12 13">
    <name type="scientific">Thermanaeromonas toyohensis ToBE</name>
    <dbReference type="NCBI Taxonomy" id="698762"/>
    <lineage>
        <taxon>Bacteria</taxon>
        <taxon>Bacillati</taxon>
        <taxon>Bacillota</taxon>
        <taxon>Clostridia</taxon>
        <taxon>Neomoorellales</taxon>
        <taxon>Neomoorellaceae</taxon>
        <taxon>Thermanaeromonas</taxon>
    </lineage>
</organism>
<keyword evidence="6" id="KW-0865">Zymogen</keyword>
<sequence>MVKFSLFLLGSLSLIMVGALFFLRKIWFYRDPVRIPPQDEGCLLAPADGKVVYIKPFSGGQVQVEKLGQVIPVTEITKAPLWGEEGWIIGIYMSPLDVHFNYAPADCRVAHLVYTPAKVNLPMVDWWEYIRLTYLRRAVDLFSHRYRLVNERLTLFLEGRDMRLALVEIADKFVNKIRCFVKVGEELRAGQKISFIERGSQVDLIIFREDIVFTVEVGQQVYGGETVIARYHPSGR</sequence>
<dbReference type="EMBL" id="LT838272">
    <property type="protein sequence ID" value="SMB92328.1"/>
    <property type="molecule type" value="Genomic_DNA"/>
</dbReference>
<evidence type="ECO:0000256" key="6">
    <source>
        <dbReference type="ARBA" id="ARBA00023145"/>
    </source>
</evidence>
<gene>
    <name evidence="12" type="ORF">SAMN00808754_0617</name>
</gene>
<keyword evidence="10" id="KW-0670">Pyruvate</keyword>
<dbReference type="InterPro" id="IPR033175">
    <property type="entry name" value="PSD-A"/>
</dbReference>
<evidence type="ECO:0000256" key="9">
    <source>
        <dbReference type="ARBA" id="ARBA00023264"/>
    </source>
</evidence>
<evidence type="ECO:0000256" key="4">
    <source>
        <dbReference type="ARBA" id="ARBA00023098"/>
    </source>
</evidence>
<protein>
    <submittedName>
        <fullName evidence="12">Phosphatidylserine decarboxylase</fullName>
    </submittedName>
</protein>
<dbReference type="PANTHER" id="PTHR35809">
    <property type="entry name" value="ARCHAETIDYLSERINE DECARBOXYLASE PROENZYME-RELATED"/>
    <property type="match status" value="1"/>
</dbReference>
<keyword evidence="11" id="KW-1133">Transmembrane helix</keyword>
<keyword evidence="11" id="KW-0812">Transmembrane</keyword>
<proteinExistence type="predicted"/>
<dbReference type="RefSeq" id="WP_084663928.1">
    <property type="nucleotide sequence ID" value="NZ_LT838272.1"/>
</dbReference>
<evidence type="ECO:0000256" key="10">
    <source>
        <dbReference type="ARBA" id="ARBA00023317"/>
    </source>
</evidence>
<keyword evidence="3" id="KW-0210">Decarboxylase</keyword>
<accession>A0A1W1VG30</accession>
<keyword evidence="8" id="KW-0456">Lyase</keyword>
<dbReference type="GO" id="GO:0004609">
    <property type="term" value="F:phosphatidylserine decarboxylase activity"/>
    <property type="evidence" value="ECO:0007669"/>
    <property type="project" value="InterPro"/>
</dbReference>
<dbReference type="GO" id="GO:0008654">
    <property type="term" value="P:phospholipid biosynthetic process"/>
    <property type="evidence" value="ECO:0007669"/>
    <property type="project" value="UniProtKB-KW"/>
</dbReference>
<evidence type="ECO:0000256" key="5">
    <source>
        <dbReference type="ARBA" id="ARBA00023136"/>
    </source>
</evidence>
<evidence type="ECO:0000256" key="7">
    <source>
        <dbReference type="ARBA" id="ARBA00023209"/>
    </source>
</evidence>
<evidence type="ECO:0000256" key="2">
    <source>
        <dbReference type="ARBA" id="ARBA00022516"/>
    </source>
</evidence>
<feature type="transmembrane region" description="Helical" evidence="11">
    <location>
        <begin position="6"/>
        <end position="23"/>
    </location>
</feature>
<dbReference type="Proteomes" id="UP000192569">
    <property type="component" value="Chromosome I"/>
</dbReference>
<dbReference type="OrthoDB" id="9790893at2"/>
<keyword evidence="5 11" id="KW-0472">Membrane</keyword>
<evidence type="ECO:0000256" key="8">
    <source>
        <dbReference type="ARBA" id="ARBA00023239"/>
    </source>
</evidence>
<evidence type="ECO:0000256" key="1">
    <source>
        <dbReference type="ARBA" id="ARBA00022475"/>
    </source>
</evidence>
<evidence type="ECO:0000256" key="3">
    <source>
        <dbReference type="ARBA" id="ARBA00022793"/>
    </source>
</evidence>
<dbReference type="InterPro" id="IPR003817">
    <property type="entry name" value="PS_Dcarbxylase"/>
</dbReference>